<dbReference type="AlphaFoldDB" id="A0A7R9WRZ6"/>
<dbReference type="EMBL" id="HBEF01006573">
    <property type="protein sequence ID" value="CAD8331981.1"/>
    <property type="molecule type" value="Transcribed_RNA"/>
</dbReference>
<evidence type="ECO:0000256" key="3">
    <source>
        <dbReference type="ARBA" id="ARBA00022857"/>
    </source>
</evidence>
<evidence type="ECO:0000313" key="5">
    <source>
        <dbReference type="EMBL" id="CAD8331981.1"/>
    </source>
</evidence>
<proteinExistence type="predicted"/>
<dbReference type="GO" id="GO:0006729">
    <property type="term" value="P:tetrahydrobiopterin biosynthetic process"/>
    <property type="evidence" value="ECO:0007669"/>
    <property type="project" value="TreeGrafter"/>
</dbReference>
<gene>
    <name evidence="5" type="ORF">CAUS1442_LOCUS4080</name>
</gene>
<organism evidence="5">
    <name type="scientific">Craspedostauros australis</name>
    <dbReference type="NCBI Taxonomy" id="1486917"/>
    <lineage>
        <taxon>Eukaryota</taxon>
        <taxon>Sar</taxon>
        <taxon>Stramenopiles</taxon>
        <taxon>Ochrophyta</taxon>
        <taxon>Bacillariophyta</taxon>
        <taxon>Bacillariophyceae</taxon>
        <taxon>Bacillariophycidae</taxon>
        <taxon>Naviculales</taxon>
        <taxon>Naviculaceae</taxon>
        <taxon>Craspedostauros</taxon>
    </lineage>
</organism>
<dbReference type="InterPro" id="IPR002347">
    <property type="entry name" value="SDR_fam"/>
</dbReference>
<keyword evidence="4" id="KW-0560">Oxidoreductase</keyword>
<protein>
    <recommendedName>
        <fullName evidence="6">Sepiapterin reductase</fullName>
    </recommendedName>
</protein>
<dbReference type="SUPFAM" id="SSF51735">
    <property type="entry name" value="NAD(P)-binding Rossmann-fold domains"/>
    <property type="match status" value="1"/>
</dbReference>
<evidence type="ECO:0000256" key="2">
    <source>
        <dbReference type="ARBA" id="ARBA00022490"/>
    </source>
</evidence>
<evidence type="ECO:0008006" key="6">
    <source>
        <dbReference type="Google" id="ProtNLM"/>
    </source>
</evidence>
<dbReference type="PANTHER" id="PTHR44085">
    <property type="entry name" value="SEPIAPTERIN REDUCTASE"/>
    <property type="match status" value="1"/>
</dbReference>
<evidence type="ECO:0000256" key="1">
    <source>
        <dbReference type="ARBA" id="ARBA00004496"/>
    </source>
</evidence>
<evidence type="ECO:0000256" key="4">
    <source>
        <dbReference type="ARBA" id="ARBA00023002"/>
    </source>
</evidence>
<dbReference type="GO" id="GO:0004757">
    <property type="term" value="F:sepiapterin reductase (NADP+) activity"/>
    <property type="evidence" value="ECO:0007669"/>
    <property type="project" value="TreeGrafter"/>
</dbReference>
<dbReference type="GO" id="GO:0005737">
    <property type="term" value="C:cytoplasm"/>
    <property type="evidence" value="ECO:0007669"/>
    <property type="project" value="UniProtKB-SubCell"/>
</dbReference>
<keyword evidence="3" id="KW-0521">NADP</keyword>
<dbReference type="InterPro" id="IPR051721">
    <property type="entry name" value="Biopterin_syn/organic_redct"/>
</dbReference>
<dbReference type="PANTHER" id="PTHR44085:SF2">
    <property type="entry name" value="SEPIAPTERIN REDUCTASE"/>
    <property type="match status" value="1"/>
</dbReference>
<dbReference type="Gene3D" id="3.40.50.720">
    <property type="entry name" value="NAD(P)-binding Rossmann-like Domain"/>
    <property type="match status" value="1"/>
</dbReference>
<accession>A0A7R9WRZ6</accession>
<reference evidence="5" key="1">
    <citation type="submission" date="2021-01" db="EMBL/GenBank/DDBJ databases">
        <authorList>
            <person name="Corre E."/>
            <person name="Pelletier E."/>
            <person name="Niang G."/>
            <person name="Scheremetjew M."/>
            <person name="Finn R."/>
            <person name="Kale V."/>
            <person name="Holt S."/>
            <person name="Cochrane G."/>
            <person name="Meng A."/>
            <person name="Brown T."/>
            <person name="Cohen L."/>
        </authorList>
    </citation>
    <scope>NUCLEOTIDE SEQUENCE</scope>
    <source>
        <strain evidence="5">CCMP3328</strain>
    </source>
</reference>
<dbReference type="InterPro" id="IPR036291">
    <property type="entry name" value="NAD(P)-bd_dom_sf"/>
</dbReference>
<comment type="subcellular location">
    <subcellularLocation>
        <location evidence="1">Cytoplasm</location>
    </subcellularLocation>
</comment>
<keyword evidence="2" id="KW-0963">Cytoplasm</keyword>
<name>A0A7R9WRZ6_9STRA</name>
<dbReference type="PRINTS" id="PR00081">
    <property type="entry name" value="GDHRDH"/>
</dbReference>
<dbReference type="Pfam" id="PF00106">
    <property type="entry name" value="adh_short"/>
    <property type="match status" value="1"/>
</dbReference>
<sequence length="297" mass="32832">MSPLTTWIITGASKGFGRAIAIAAASAASAPAPLPKADEPDRHLRVFIVARSDDGLKETERLMMEANNSVKCNLEVSRYSMDLSDLDKLDANMETIFKDAQTSIDASKSATSEQPQIIFVSNAASIGFIGPVTDLPSLKEVQQSIDFNITSSLWQTSRFVKQFQTQGVLRVIQISSLVAVASFPTLSLYSTCKAARDRFHSVLAKEVSFKTLNYAPGPLETDMINEIRDTEALDETLRDSFQQKQLRPIDSAKKLIRIVQKDEYESGTHLDFYDVPDEENPETDTTGAARFINRGIE</sequence>